<proteinExistence type="predicted"/>
<dbReference type="RefSeq" id="WP_188848974.1">
    <property type="nucleotide sequence ID" value="NZ_BMJJ01000001.1"/>
</dbReference>
<dbReference type="Proteomes" id="UP000613160">
    <property type="component" value="Unassembled WGS sequence"/>
</dbReference>
<gene>
    <name evidence="2" type="ORF">GCM10011335_05160</name>
</gene>
<dbReference type="AlphaFoldDB" id="A0A916XT07"/>
<protein>
    <submittedName>
        <fullName evidence="2">Uncharacterized protein</fullName>
    </submittedName>
</protein>
<sequence length="98" mass="10016">MIRFLMRSLGAVLLAVALVYGVADIARSLADDAVMLTPLSEALAGLGLPSTVPDGTSPATAGLLARVLAWPMSVLAGVLALLLLAAGRPGRRGRRLTP</sequence>
<keyword evidence="1" id="KW-0812">Transmembrane</keyword>
<feature type="transmembrane region" description="Helical" evidence="1">
    <location>
        <begin position="67"/>
        <end position="86"/>
    </location>
</feature>
<name>A0A916XT07_9HYPH</name>
<reference evidence="2" key="1">
    <citation type="journal article" date="2014" name="Int. J. Syst. Evol. Microbiol.">
        <title>Complete genome sequence of Corynebacterium casei LMG S-19264T (=DSM 44701T), isolated from a smear-ripened cheese.</title>
        <authorList>
            <consortium name="US DOE Joint Genome Institute (JGI-PGF)"/>
            <person name="Walter F."/>
            <person name="Albersmeier A."/>
            <person name="Kalinowski J."/>
            <person name="Ruckert C."/>
        </authorList>
    </citation>
    <scope>NUCLEOTIDE SEQUENCE</scope>
    <source>
        <strain evidence="2">CGMCC 1.15493</strain>
    </source>
</reference>
<organism evidence="2 3">
    <name type="scientific">Aureimonas glaciei</name>
    <dbReference type="NCBI Taxonomy" id="1776957"/>
    <lineage>
        <taxon>Bacteria</taxon>
        <taxon>Pseudomonadati</taxon>
        <taxon>Pseudomonadota</taxon>
        <taxon>Alphaproteobacteria</taxon>
        <taxon>Hyphomicrobiales</taxon>
        <taxon>Aurantimonadaceae</taxon>
        <taxon>Aureimonas</taxon>
    </lineage>
</organism>
<keyword evidence="1" id="KW-1133">Transmembrane helix</keyword>
<comment type="caution">
    <text evidence="2">The sequence shown here is derived from an EMBL/GenBank/DDBJ whole genome shotgun (WGS) entry which is preliminary data.</text>
</comment>
<evidence type="ECO:0000256" key="1">
    <source>
        <dbReference type="SAM" id="Phobius"/>
    </source>
</evidence>
<dbReference type="EMBL" id="BMJJ01000001">
    <property type="protein sequence ID" value="GGD05228.1"/>
    <property type="molecule type" value="Genomic_DNA"/>
</dbReference>
<keyword evidence="3" id="KW-1185">Reference proteome</keyword>
<keyword evidence="1" id="KW-0472">Membrane</keyword>
<evidence type="ECO:0000313" key="2">
    <source>
        <dbReference type="EMBL" id="GGD05228.1"/>
    </source>
</evidence>
<accession>A0A916XT07</accession>
<reference evidence="2" key="2">
    <citation type="submission" date="2020-09" db="EMBL/GenBank/DDBJ databases">
        <authorList>
            <person name="Sun Q."/>
            <person name="Zhou Y."/>
        </authorList>
    </citation>
    <scope>NUCLEOTIDE SEQUENCE</scope>
    <source>
        <strain evidence="2">CGMCC 1.15493</strain>
    </source>
</reference>
<evidence type="ECO:0000313" key="3">
    <source>
        <dbReference type="Proteomes" id="UP000613160"/>
    </source>
</evidence>